<organism evidence="2 3">
    <name type="scientific">Mucuna pruriens</name>
    <name type="common">Velvet bean</name>
    <name type="synonym">Dolichos pruriens</name>
    <dbReference type="NCBI Taxonomy" id="157652"/>
    <lineage>
        <taxon>Eukaryota</taxon>
        <taxon>Viridiplantae</taxon>
        <taxon>Streptophyta</taxon>
        <taxon>Embryophyta</taxon>
        <taxon>Tracheophyta</taxon>
        <taxon>Spermatophyta</taxon>
        <taxon>Magnoliopsida</taxon>
        <taxon>eudicotyledons</taxon>
        <taxon>Gunneridae</taxon>
        <taxon>Pentapetalae</taxon>
        <taxon>rosids</taxon>
        <taxon>fabids</taxon>
        <taxon>Fabales</taxon>
        <taxon>Fabaceae</taxon>
        <taxon>Papilionoideae</taxon>
        <taxon>50 kb inversion clade</taxon>
        <taxon>NPAAA clade</taxon>
        <taxon>indigoferoid/millettioid clade</taxon>
        <taxon>Phaseoleae</taxon>
        <taxon>Mucuna</taxon>
    </lineage>
</organism>
<dbReference type="AlphaFoldDB" id="A0A371EXX7"/>
<name>A0A371EXX7_MUCPR</name>
<feature type="region of interest" description="Disordered" evidence="1">
    <location>
        <begin position="1"/>
        <end position="32"/>
    </location>
</feature>
<comment type="caution">
    <text evidence="2">The sequence shown here is derived from an EMBL/GenBank/DDBJ whole genome shotgun (WGS) entry which is preliminary data.</text>
</comment>
<dbReference type="EMBL" id="QJKJ01011540">
    <property type="protein sequence ID" value="RDX70892.1"/>
    <property type="molecule type" value="Genomic_DNA"/>
</dbReference>
<reference evidence="2" key="1">
    <citation type="submission" date="2018-05" db="EMBL/GenBank/DDBJ databases">
        <title>Draft genome of Mucuna pruriens seed.</title>
        <authorList>
            <person name="Nnadi N.E."/>
            <person name="Vos R."/>
            <person name="Hasami M.H."/>
            <person name="Devisetty U.K."/>
            <person name="Aguiy J.C."/>
        </authorList>
    </citation>
    <scope>NUCLEOTIDE SEQUENCE [LARGE SCALE GENOMIC DNA]</scope>
    <source>
        <strain evidence="2">JCA_2017</strain>
    </source>
</reference>
<evidence type="ECO:0000313" key="3">
    <source>
        <dbReference type="Proteomes" id="UP000257109"/>
    </source>
</evidence>
<sequence>MLSKRKEPPMGVELPSSKRALNSLPTSLEGVPLPMNPKSRLLQIAHVTMEPSRDFLPQGMIGPDFLSNANKQMIRKEGPIVMMETWAMAQLWSEEFKRSYDQSVAFDTKSIELEKNREELDALKVEVESVKTFEELLNDL</sequence>
<keyword evidence="3" id="KW-1185">Reference proteome</keyword>
<dbReference type="Proteomes" id="UP000257109">
    <property type="component" value="Unassembled WGS sequence"/>
</dbReference>
<accession>A0A371EXX7</accession>
<evidence type="ECO:0000256" key="1">
    <source>
        <dbReference type="SAM" id="MobiDB-lite"/>
    </source>
</evidence>
<proteinExistence type="predicted"/>
<gene>
    <name evidence="2" type="ORF">CR513_49814</name>
</gene>
<evidence type="ECO:0000313" key="2">
    <source>
        <dbReference type="EMBL" id="RDX70892.1"/>
    </source>
</evidence>
<protein>
    <submittedName>
        <fullName evidence="2">Uncharacterized protein</fullName>
    </submittedName>
</protein>
<feature type="non-terminal residue" evidence="2">
    <location>
        <position position="1"/>
    </location>
</feature>